<gene>
    <name evidence="2" type="ORF">HX822_06630</name>
</gene>
<proteinExistence type="predicted"/>
<evidence type="ECO:0000313" key="3">
    <source>
        <dbReference type="Proteomes" id="UP000531950"/>
    </source>
</evidence>
<feature type="transmembrane region" description="Helical" evidence="1">
    <location>
        <begin position="103"/>
        <end position="123"/>
    </location>
</feature>
<feature type="transmembrane region" description="Helical" evidence="1">
    <location>
        <begin position="53"/>
        <end position="73"/>
    </location>
</feature>
<evidence type="ECO:0000313" key="2">
    <source>
        <dbReference type="EMBL" id="NWE12607.1"/>
    </source>
</evidence>
<sequence>MLLNENNDALRTTNPLISYGVLFAMLVLGLIPFLLMSAAYGTANTELWSAYDASSILMIAAVMIVFGIIFYVLRENDVTAEAIARRIIDIDEFKNKKYIDYLLAHYGNAASVAAFFASLTFIIKSNLPTLGVTLSSLILSLALPALIIFYGLIFAKTVFGAINRHPLVWLSLMPMLLLDITLFTMAIKGIPRPEL</sequence>
<comment type="caution">
    <text evidence="2">The sequence shown here is derived from an EMBL/GenBank/DDBJ whole genome shotgun (WGS) entry which is preliminary data.</text>
</comment>
<feature type="transmembrane region" description="Helical" evidence="1">
    <location>
        <begin position="129"/>
        <end position="155"/>
    </location>
</feature>
<evidence type="ECO:0000256" key="1">
    <source>
        <dbReference type="SAM" id="Phobius"/>
    </source>
</evidence>
<dbReference type="RefSeq" id="WP_177076606.1">
    <property type="nucleotide sequence ID" value="NZ_JACARG010000010.1"/>
</dbReference>
<protein>
    <submittedName>
        <fullName evidence="2">Uncharacterized protein</fullName>
    </submittedName>
</protein>
<dbReference type="EMBL" id="JACARG010000010">
    <property type="protein sequence ID" value="NWE12607.1"/>
    <property type="molecule type" value="Genomic_DNA"/>
</dbReference>
<keyword evidence="1" id="KW-0472">Membrane</keyword>
<feature type="transmembrane region" description="Helical" evidence="1">
    <location>
        <begin position="167"/>
        <end position="187"/>
    </location>
</feature>
<dbReference type="Proteomes" id="UP000531950">
    <property type="component" value="Unassembled WGS sequence"/>
</dbReference>
<accession>A0A7Y8EDM1</accession>
<reference evidence="2 3" key="1">
    <citation type="submission" date="2020-04" db="EMBL/GenBank/DDBJ databases">
        <title>Molecular characterization of pseudomonads from Agaricus bisporus reveal novel blotch 2 pathogens in Western Europe.</title>
        <authorList>
            <person name="Taparia T."/>
            <person name="Krijger M."/>
            <person name="Haynes E."/>
            <person name="Elpinstone J.G."/>
            <person name="Noble R."/>
            <person name="Van Der Wolf J."/>
        </authorList>
    </citation>
    <scope>NUCLEOTIDE SEQUENCE [LARGE SCALE GENOMIC DNA]</scope>
    <source>
        <strain evidence="2 3">IPO3782</strain>
    </source>
</reference>
<dbReference type="AlphaFoldDB" id="A0A7Y8EDM1"/>
<keyword evidence="1" id="KW-0812">Transmembrane</keyword>
<feature type="transmembrane region" description="Helical" evidence="1">
    <location>
        <begin position="21"/>
        <end position="41"/>
    </location>
</feature>
<organism evidence="2 3">
    <name type="scientific">Pseudomonas yamanorum</name>
    <dbReference type="NCBI Taxonomy" id="515393"/>
    <lineage>
        <taxon>Bacteria</taxon>
        <taxon>Pseudomonadati</taxon>
        <taxon>Pseudomonadota</taxon>
        <taxon>Gammaproteobacteria</taxon>
        <taxon>Pseudomonadales</taxon>
        <taxon>Pseudomonadaceae</taxon>
        <taxon>Pseudomonas</taxon>
    </lineage>
</organism>
<keyword evidence="1" id="KW-1133">Transmembrane helix</keyword>
<name>A0A7Y8EDM1_9PSED</name>